<dbReference type="PANTHER" id="PTHR11817">
    <property type="entry name" value="PYRUVATE KINASE"/>
    <property type="match status" value="1"/>
</dbReference>
<organism evidence="18 19">
    <name type="scientific">Ectocarpus siliculosus</name>
    <name type="common">Brown alga</name>
    <name type="synonym">Conferva siliculosa</name>
    <dbReference type="NCBI Taxonomy" id="2880"/>
    <lineage>
        <taxon>Eukaryota</taxon>
        <taxon>Sar</taxon>
        <taxon>Stramenopiles</taxon>
        <taxon>Ochrophyta</taxon>
        <taxon>PX clade</taxon>
        <taxon>Phaeophyceae</taxon>
        <taxon>Ectocarpales</taxon>
        <taxon>Ectocarpaceae</taxon>
        <taxon>Ectocarpus</taxon>
    </lineage>
</organism>
<keyword evidence="9" id="KW-0067">ATP-binding</keyword>
<dbReference type="Pfam" id="PF00224">
    <property type="entry name" value="PK"/>
    <property type="match status" value="1"/>
</dbReference>
<keyword evidence="10 13" id="KW-0460">Magnesium</keyword>
<dbReference type="EC" id="2.7.1.40" evidence="4 13"/>
<dbReference type="InterPro" id="IPR015795">
    <property type="entry name" value="Pyrv_Knase_C"/>
</dbReference>
<dbReference type="InterPro" id="IPR015793">
    <property type="entry name" value="Pyrv_Knase_brl"/>
</dbReference>
<evidence type="ECO:0000256" key="11">
    <source>
        <dbReference type="ARBA" id="ARBA00023152"/>
    </source>
</evidence>
<evidence type="ECO:0000256" key="14">
    <source>
        <dbReference type="SAM" id="MobiDB-lite"/>
    </source>
</evidence>
<dbReference type="Proteomes" id="UP000002630">
    <property type="component" value="Linkage Group LG16"/>
</dbReference>
<gene>
    <name evidence="18" type="primary">PYK</name>
    <name evidence="18" type="ORF">Esi_0052_0040</name>
</gene>
<dbReference type="EMBL" id="FN649741">
    <property type="protein sequence ID" value="CBN80295.1"/>
    <property type="molecule type" value="Genomic_DNA"/>
</dbReference>
<evidence type="ECO:0000313" key="19">
    <source>
        <dbReference type="Proteomes" id="UP000002630"/>
    </source>
</evidence>
<dbReference type="eggNOG" id="KOG2323">
    <property type="taxonomic scope" value="Eukaryota"/>
</dbReference>
<feature type="signal peptide" evidence="15">
    <location>
        <begin position="1"/>
        <end position="21"/>
    </location>
</feature>
<feature type="region of interest" description="Disordered" evidence="14">
    <location>
        <begin position="38"/>
        <end position="57"/>
    </location>
</feature>
<evidence type="ECO:0000256" key="7">
    <source>
        <dbReference type="ARBA" id="ARBA00022741"/>
    </source>
</evidence>
<name>D8LP24_ECTSI</name>
<evidence type="ECO:0000256" key="1">
    <source>
        <dbReference type="ARBA" id="ARBA00001958"/>
    </source>
</evidence>
<evidence type="ECO:0000259" key="16">
    <source>
        <dbReference type="Pfam" id="PF00224"/>
    </source>
</evidence>
<dbReference type="SUPFAM" id="SSF51621">
    <property type="entry name" value="Phosphoenolpyruvate/pyruvate domain"/>
    <property type="match status" value="1"/>
</dbReference>
<keyword evidence="11 13" id="KW-0324">Glycolysis</keyword>
<dbReference type="InterPro" id="IPR018209">
    <property type="entry name" value="Pyrv_Knase_AS"/>
</dbReference>
<dbReference type="InParanoid" id="D8LP24"/>
<evidence type="ECO:0000313" key="18">
    <source>
        <dbReference type="EMBL" id="CBN80295.1"/>
    </source>
</evidence>
<dbReference type="NCBIfam" id="TIGR01064">
    <property type="entry name" value="pyruv_kin"/>
    <property type="match status" value="1"/>
</dbReference>
<protein>
    <recommendedName>
        <fullName evidence="4 13">Pyruvate kinase</fullName>
        <ecNumber evidence="4 13">2.7.1.40</ecNumber>
    </recommendedName>
</protein>
<evidence type="ECO:0000256" key="15">
    <source>
        <dbReference type="SAM" id="SignalP"/>
    </source>
</evidence>
<keyword evidence="7" id="KW-0547">Nucleotide-binding</keyword>
<dbReference type="GO" id="GO:0000287">
    <property type="term" value="F:magnesium ion binding"/>
    <property type="evidence" value="ECO:0007669"/>
    <property type="project" value="InterPro"/>
</dbReference>
<feature type="compositionally biased region" description="Polar residues" evidence="14">
    <location>
        <begin position="46"/>
        <end position="57"/>
    </location>
</feature>
<keyword evidence="12 18" id="KW-0670">Pyruvate</keyword>
<dbReference type="Gene3D" id="3.40.1380.20">
    <property type="entry name" value="Pyruvate kinase, C-terminal domain"/>
    <property type="match status" value="1"/>
</dbReference>
<keyword evidence="6" id="KW-0479">Metal-binding</keyword>
<dbReference type="OMA" id="ESANGHY"/>
<comment type="catalytic activity">
    <reaction evidence="13">
        <text>pyruvate + ATP = phosphoenolpyruvate + ADP + H(+)</text>
        <dbReference type="Rhea" id="RHEA:18157"/>
        <dbReference type="ChEBI" id="CHEBI:15361"/>
        <dbReference type="ChEBI" id="CHEBI:15378"/>
        <dbReference type="ChEBI" id="CHEBI:30616"/>
        <dbReference type="ChEBI" id="CHEBI:58702"/>
        <dbReference type="ChEBI" id="CHEBI:456216"/>
        <dbReference type="EC" id="2.7.1.40"/>
    </reaction>
</comment>
<evidence type="ECO:0000259" key="17">
    <source>
        <dbReference type="Pfam" id="PF02887"/>
    </source>
</evidence>
<dbReference type="FunFam" id="2.40.33.10:FF:000001">
    <property type="entry name" value="Pyruvate kinase"/>
    <property type="match status" value="1"/>
</dbReference>
<comment type="pathway">
    <text evidence="2 13">Carbohydrate degradation; glycolysis; pyruvate from D-glyceraldehyde 3-phosphate: step 5/5.</text>
</comment>
<dbReference type="Gene3D" id="3.20.20.60">
    <property type="entry name" value="Phosphoenolpyruvate-binding domains"/>
    <property type="match status" value="1"/>
</dbReference>
<dbReference type="PRINTS" id="PR01050">
    <property type="entry name" value="PYRUVTKNASE"/>
</dbReference>
<dbReference type="InterPro" id="IPR036918">
    <property type="entry name" value="Pyrv_Knase_C_sf"/>
</dbReference>
<feature type="domain" description="Pyruvate kinase barrel" evidence="16">
    <location>
        <begin position="121"/>
        <end position="440"/>
    </location>
</feature>
<evidence type="ECO:0000256" key="2">
    <source>
        <dbReference type="ARBA" id="ARBA00004997"/>
    </source>
</evidence>
<dbReference type="EMBL" id="FN648730">
    <property type="protein sequence ID" value="CBN80295.1"/>
    <property type="molecule type" value="Genomic_DNA"/>
</dbReference>
<comment type="cofactor">
    <cofactor evidence="1">
        <name>K(+)</name>
        <dbReference type="ChEBI" id="CHEBI:29103"/>
    </cofactor>
</comment>
<reference evidence="18 19" key="1">
    <citation type="journal article" date="2010" name="Nature">
        <title>The Ectocarpus genome and the independent evolution of multicellularity in brown algae.</title>
        <authorList>
            <person name="Cock J.M."/>
            <person name="Sterck L."/>
            <person name="Rouze P."/>
            <person name="Scornet D."/>
            <person name="Allen A.E."/>
            <person name="Amoutzias G."/>
            <person name="Anthouard V."/>
            <person name="Artiguenave F."/>
            <person name="Aury J.M."/>
            <person name="Badger J.H."/>
            <person name="Beszteri B."/>
            <person name="Billiau K."/>
            <person name="Bonnet E."/>
            <person name="Bothwell J.H."/>
            <person name="Bowler C."/>
            <person name="Boyen C."/>
            <person name="Brownlee C."/>
            <person name="Carrano C.J."/>
            <person name="Charrier B."/>
            <person name="Cho G.Y."/>
            <person name="Coelho S.M."/>
            <person name="Collen J."/>
            <person name="Corre E."/>
            <person name="Da Silva C."/>
            <person name="Delage L."/>
            <person name="Delaroque N."/>
            <person name="Dittami S.M."/>
            <person name="Doulbeau S."/>
            <person name="Elias M."/>
            <person name="Farnham G."/>
            <person name="Gachon C.M."/>
            <person name="Gschloessl B."/>
            <person name="Heesch S."/>
            <person name="Jabbari K."/>
            <person name="Jubin C."/>
            <person name="Kawai H."/>
            <person name="Kimura K."/>
            <person name="Kloareg B."/>
            <person name="Kupper F.C."/>
            <person name="Lang D."/>
            <person name="Le Bail A."/>
            <person name="Leblanc C."/>
            <person name="Lerouge P."/>
            <person name="Lohr M."/>
            <person name="Lopez P.J."/>
            <person name="Martens C."/>
            <person name="Maumus F."/>
            <person name="Michel G."/>
            <person name="Miranda-Saavedra D."/>
            <person name="Morales J."/>
            <person name="Moreau H."/>
            <person name="Motomura T."/>
            <person name="Nagasato C."/>
            <person name="Napoli C.A."/>
            <person name="Nelson D.R."/>
            <person name="Nyvall-Collen P."/>
            <person name="Peters A.F."/>
            <person name="Pommier C."/>
            <person name="Potin P."/>
            <person name="Poulain J."/>
            <person name="Quesneville H."/>
            <person name="Read B."/>
            <person name="Rensing S.A."/>
            <person name="Ritter A."/>
            <person name="Rousvoal S."/>
            <person name="Samanta M."/>
            <person name="Samson G."/>
            <person name="Schroeder D.C."/>
            <person name="Segurens B."/>
            <person name="Strittmatter M."/>
            <person name="Tonon T."/>
            <person name="Tregear J.W."/>
            <person name="Valentin K."/>
            <person name="von Dassow P."/>
            <person name="Yamagishi T."/>
            <person name="Van de Peer Y."/>
            <person name="Wincker P."/>
        </authorList>
    </citation>
    <scope>NUCLEOTIDE SEQUENCE [LARGE SCALE GENOMIC DNA]</scope>
    <source>
        <strain evidence="19">Ec32 / CCAP1310/4</strain>
    </source>
</reference>
<keyword evidence="15" id="KW-0732">Signal</keyword>
<evidence type="ECO:0000256" key="3">
    <source>
        <dbReference type="ARBA" id="ARBA00008663"/>
    </source>
</evidence>
<proteinExistence type="inferred from homology"/>
<dbReference type="InterPro" id="IPR001697">
    <property type="entry name" value="Pyr_Knase"/>
</dbReference>
<dbReference type="GO" id="GO:0004743">
    <property type="term" value="F:pyruvate kinase activity"/>
    <property type="evidence" value="ECO:0007669"/>
    <property type="project" value="UniProtKB-EC"/>
</dbReference>
<feature type="domain" description="Pyruvate kinase C-terminal" evidence="17">
    <location>
        <begin position="474"/>
        <end position="591"/>
    </location>
</feature>
<dbReference type="STRING" id="2880.D8LP24"/>
<dbReference type="InterPro" id="IPR011037">
    <property type="entry name" value="Pyrv_Knase-like_insert_dom_sf"/>
</dbReference>
<dbReference type="SUPFAM" id="SSF52935">
    <property type="entry name" value="PK C-terminal domain-like"/>
    <property type="match status" value="1"/>
</dbReference>
<dbReference type="InterPro" id="IPR040442">
    <property type="entry name" value="Pyrv_kinase-like_dom_sf"/>
</dbReference>
<evidence type="ECO:0000256" key="10">
    <source>
        <dbReference type="ARBA" id="ARBA00022842"/>
    </source>
</evidence>
<keyword evidence="8 13" id="KW-0418">Kinase</keyword>
<dbReference type="UniPathway" id="UPA00109">
    <property type="reaction ID" value="UER00188"/>
</dbReference>
<dbReference type="SMR" id="D8LP24"/>
<dbReference type="NCBIfam" id="NF004978">
    <property type="entry name" value="PRK06354.1"/>
    <property type="match status" value="1"/>
</dbReference>
<dbReference type="OrthoDB" id="108365at2759"/>
<dbReference type="InterPro" id="IPR015806">
    <property type="entry name" value="Pyrv_Knase_insert_dom_sf"/>
</dbReference>
<keyword evidence="19" id="KW-1185">Reference proteome</keyword>
<evidence type="ECO:0000256" key="6">
    <source>
        <dbReference type="ARBA" id="ARBA00022723"/>
    </source>
</evidence>
<dbReference type="Pfam" id="PF02887">
    <property type="entry name" value="PK_C"/>
    <property type="match status" value="1"/>
</dbReference>
<accession>D8LP24</accession>
<dbReference type="AlphaFoldDB" id="D8LP24"/>
<comment type="similarity">
    <text evidence="3 13">Belongs to the pyruvate kinase family.</text>
</comment>
<dbReference type="GO" id="GO:0030955">
    <property type="term" value="F:potassium ion binding"/>
    <property type="evidence" value="ECO:0007669"/>
    <property type="project" value="InterPro"/>
</dbReference>
<dbReference type="InterPro" id="IPR015813">
    <property type="entry name" value="Pyrv/PenolPyrv_kinase-like_dom"/>
</dbReference>
<evidence type="ECO:0000256" key="8">
    <source>
        <dbReference type="ARBA" id="ARBA00022777"/>
    </source>
</evidence>
<evidence type="ECO:0000256" key="12">
    <source>
        <dbReference type="ARBA" id="ARBA00023317"/>
    </source>
</evidence>
<feature type="chain" id="PRO_5003117394" description="Pyruvate kinase" evidence="15">
    <location>
        <begin position="22"/>
        <end position="623"/>
    </location>
</feature>
<dbReference type="NCBIfam" id="NF004491">
    <property type="entry name" value="PRK05826.1"/>
    <property type="match status" value="1"/>
</dbReference>
<keyword evidence="5 13" id="KW-0808">Transferase</keyword>
<dbReference type="PROSITE" id="PS00110">
    <property type="entry name" value="PYRUVATE_KINASE"/>
    <property type="match status" value="1"/>
</dbReference>
<sequence length="623" mass="67432">MAPVAAVMLSAAAVAVPMAGAFVVNPTTRSAFTRQSLGAMRARSPYPTSTSNSCRQQTLRRHTHANLRCTATSTAEGSTAATAAVAADQHALDPTLHEEDAAEVDHFRDIAYPQNKARWKKNTKQIATLGPASCTEEQIEALFLAGVDVFRLNFSHGDHDQKAELVSIIRVIEAKYKHPICILADLQGPKLRVGTFEHDTVNLVNGQMFRFDMDDEPGDAARVKLPHKEIIDTLQEGDSLLLDDGKLRMTVVESGEGYVICRVDVGGKLSNKKGVNTPTVRLPISAMTPKDRADLDFALVVPGGVDVVALSFVQRAADVEELKDIVQGRCRVMAKIEKPQAVDDLEDIVALCDAIMVARGDLGVEMPPEMVPITQKQIIDCCRRQGKPVIVATQMLESMIDNPTPTRAEASDVATAIYDGADGIMLSAESAAGKYPLESVRMQQKIITSVEVDPLYRRYLLSQAEKQKTGSATDAITRAARQVADTLCAKAIVVFTSRGTTVNKAAQLRPSVPVMGVTPNIETARGLALTWGVYPAVIEPDSDDVNFRMMLFKCCAVAQAKLIADKPTDLLVVTAGLPFKVPGVVNILRVLPAAGPDIWDPTLTTDLDGMDHTEAYVNYDDVY</sequence>
<dbReference type="GO" id="GO:0005524">
    <property type="term" value="F:ATP binding"/>
    <property type="evidence" value="ECO:0007669"/>
    <property type="project" value="UniProtKB-KW"/>
</dbReference>
<evidence type="ECO:0000256" key="13">
    <source>
        <dbReference type="RuleBase" id="RU000504"/>
    </source>
</evidence>
<dbReference type="FunCoup" id="D8LP24">
    <property type="interactions" value="56"/>
</dbReference>
<evidence type="ECO:0000256" key="4">
    <source>
        <dbReference type="ARBA" id="ARBA00012142"/>
    </source>
</evidence>
<dbReference type="SUPFAM" id="SSF50800">
    <property type="entry name" value="PK beta-barrel domain-like"/>
    <property type="match status" value="1"/>
</dbReference>
<evidence type="ECO:0000256" key="5">
    <source>
        <dbReference type="ARBA" id="ARBA00022679"/>
    </source>
</evidence>
<dbReference type="GO" id="GO:0016301">
    <property type="term" value="F:kinase activity"/>
    <property type="evidence" value="ECO:0007669"/>
    <property type="project" value="UniProtKB-KW"/>
</dbReference>
<dbReference type="Gene3D" id="2.40.33.10">
    <property type="entry name" value="PK beta-barrel domain-like"/>
    <property type="match status" value="1"/>
</dbReference>
<evidence type="ECO:0000256" key="9">
    <source>
        <dbReference type="ARBA" id="ARBA00022840"/>
    </source>
</evidence>